<proteinExistence type="predicted"/>
<name>A0ABU7VLZ5_9BACL</name>
<dbReference type="Proteomes" id="UP001306950">
    <property type="component" value="Unassembled WGS sequence"/>
</dbReference>
<sequence length="43" mass="5070">MERLQALIEETSTIVNEIEEEEFARKPLPDKWSKQEILGHLCD</sequence>
<reference evidence="1 2" key="1">
    <citation type="submission" date="2024-02" db="EMBL/GenBank/DDBJ databases">
        <title>A nitrogen-fixing paenibacillus bacterium.</title>
        <authorList>
            <person name="Zhang W.L."/>
            <person name="Chen S.F."/>
        </authorList>
    </citation>
    <scope>NUCLEOTIDE SEQUENCE [LARGE SCALE GENOMIC DNA]</scope>
    <source>
        <strain evidence="1 2">M1</strain>
    </source>
</reference>
<dbReference type="SUPFAM" id="SSF109854">
    <property type="entry name" value="DinB/YfiT-like putative metalloenzymes"/>
    <property type="match status" value="1"/>
</dbReference>
<gene>
    <name evidence="1" type="ORF">V3851_03030</name>
</gene>
<accession>A0ABU7VLZ5</accession>
<dbReference type="InterPro" id="IPR034660">
    <property type="entry name" value="DinB/YfiT-like"/>
</dbReference>
<dbReference type="Gene3D" id="1.20.120.450">
    <property type="entry name" value="dinb family like domain"/>
    <property type="match status" value="1"/>
</dbReference>
<dbReference type="EMBL" id="JAZHPZ010000001">
    <property type="protein sequence ID" value="MEF2964790.1"/>
    <property type="molecule type" value="Genomic_DNA"/>
</dbReference>
<evidence type="ECO:0000313" key="2">
    <source>
        <dbReference type="Proteomes" id="UP001306950"/>
    </source>
</evidence>
<organism evidence="1 2">
    <name type="scientific">Paenibacillus haidiansis</name>
    <dbReference type="NCBI Taxonomy" id="1574488"/>
    <lineage>
        <taxon>Bacteria</taxon>
        <taxon>Bacillati</taxon>
        <taxon>Bacillota</taxon>
        <taxon>Bacilli</taxon>
        <taxon>Bacillales</taxon>
        <taxon>Paenibacillaceae</taxon>
        <taxon>Paenibacillus</taxon>
    </lineage>
</organism>
<evidence type="ECO:0000313" key="1">
    <source>
        <dbReference type="EMBL" id="MEF2964790.1"/>
    </source>
</evidence>
<keyword evidence="2" id="KW-1185">Reference proteome</keyword>
<protein>
    <recommendedName>
        <fullName evidence="3">Mycothiol-dependent maleylpyruvate isomerase metal-binding domain-containing protein</fullName>
    </recommendedName>
</protein>
<comment type="caution">
    <text evidence="1">The sequence shown here is derived from an EMBL/GenBank/DDBJ whole genome shotgun (WGS) entry which is preliminary data.</text>
</comment>
<dbReference type="RefSeq" id="WP_331844993.1">
    <property type="nucleotide sequence ID" value="NZ_JAZHPZ010000001.1"/>
</dbReference>
<evidence type="ECO:0008006" key="3">
    <source>
        <dbReference type="Google" id="ProtNLM"/>
    </source>
</evidence>